<dbReference type="EMBL" id="BMMF01000004">
    <property type="protein sequence ID" value="GGK30193.1"/>
    <property type="molecule type" value="Genomic_DNA"/>
</dbReference>
<keyword evidence="2" id="KW-1185">Reference proteome</keyword>
<dbReference type="Proteomes" id="UP000600449">
    <property type="component" value="Unassembled WGS sequence"/>
</dbReference>
<dbReference type="AlphaFoldDB" id="A0A917V3D9"/>
<name>A0A917V3D9_9HYPH</name>
<comment type="caution">
    <text evidence="1">The sequence shown here is derived from an EMBL/GenBank/DDBJ whole genome shotgun (WGS) entry which is preliminary data.</text>
</comment>
<accession>A0A917V3D9</accession>
<evidence type="ECO:0000313" key="1">
    <source>
        <dbReference type="EMBL" id="GGK30193.1"/>
    </source>
</evidence>
<reference evidence="1 2" key="1">
    <citation type="journal article" date="2014" name="Int. J. Syst. Evol. Microbiol.">
        <title>Complete genome sequence of Corynebacterium casei LMG S-19264T (=DSM 44701T), isolated from a smear-ripened cheese.</title>
        <authorList>
            <consortium name="US DOE Joint Genome Institute (JGI-PGF)"/>
            <person name="Walter F."/>
            <person name="Albersmeier A."/>
            <person name="Kalinowski J."/>
            <person name="Ruckert C."/>
        </authorList>
    </citation>
    <scope>NUCLEOTIDE SEQUENCE [LARGE SCALE GENOMIC DNA]</scope>
    <source>
        <strain evidence="1 2">CGMCC 1.9161</strain>
    </source>
</reference>
<sequence>MPEGDSGAAKTRVQLDLSPEEVARLNWMMEVCGIATRKDLFNNALTLMEWAVDEIVDGRRIASLTDENGDRHFVTMPALRNAERQKNQWVPKQSRKHALG</sequence>
<protein>
    <submittedName>
        <fullName evidence="1">Uncharacterized protein</fullName>
    </submittedName>
</protein>
<evidence type="ECO:0000313" key="2">
    <source>
        <dbReference type="Proteomes" id="UP000600449"/>
    </source>
</evidence>
<dbReference type="RefSeq" id="WP_188911437.1">
    <property type="nucleotide sequence ID" value="NZ_BMMF01000004.1"/>
</dbReference>
<gene>
    <name evidence="1" type="ORF">GCM10011322_15900</name>
</gene>
<organism evidence="1 2">
    <name type="scientific">Salinarimonas ramus</name>
    <dbReference type="NCBI Taxonomy" id="690164"/>
    <lineage>
        <taxon>Bacteria</taxon>
        <taxon>Pseudomonadati</taxon>
        <taxon>Pseudomonadota</taxon>
        <taxon>Alphaproteobacteria</taxon>
        <taxon>Hyphomicrobiales</taxon>
        <taxon>Salinarimonadaceae</taxon>
        <taxon>Salinarimonas</taxon>
    </lineage>
</organism>
<proteinExistence type="predicted"/>